<organism evidence="2 3">
    <name type="scientific">Pseudidiomarina insulisalsae</name>
    <dbReference type="NCBI Taxonomy" id="575789"/>
    <lineage>
        <taxon>Bacteria</taxon>
        <taxon>Pseudomonadati</taxon>
        <taxon>Pseudomonadota</taxon>
        <taxon>Gammaproteobacteria</taxon>
        <taxon>Alteromonadales</taxon>
        <taxon>Idiomarinaceae</taxon>
        <taxon>Pseudidiomarina</taxon>
    </lineage>
</organism>
<gene>
    <name evidence="2" type="ORF">CWI71_03290</name>
</gene>
<keyword evidence="3" id="KW-1185">Reference proteome</keyword>
<evidence type="ECO:0000313" key="3">
    <source>
        <dbReference type="Proteomes" id="UP000288259"/>
    </source>
</evidence>
<protein>
    <submittedName>
        <fullName evidence="2">Uncharacterized protein</fullName>
    </submittedName>
</protein>
<feature type="compositionally biased region" description="Basic and acidic residues" evidence="1">
    <location>
        <begin position="133"/>
        <end position="148"/>
    </location>
</feature>
<proteinExistence type="predicted"/>
<name>A0A432YNF8_9GAMM</name>
<reference evidence="3" key="1">
    <citation type="journal article" date="2018" name="Front. Microbiol.">
        <title>Genome-Based Analysis Reveals the Taxonomy and Diversity of the Family Idiomarinaceae.</title>
        <authorList>
            <person name="Liu Y."/>
            <person name="Lai Q."/>
            <person name="Shao Z."/>
        </authorList>
    </citation>
    <scope>NUCLEOTIDE SEQUENCE [LARGE SCALE GENOMIC DNA]</scope>
    <source>
        <strain evidence="3">CVS-6</strain>
    </source>
</reference>
<comment type="caution">
    <text evidence="2">The sequence shown here is derived from an EMBL/GenBank/DDBJ whole genome shotgun (WGS) entry which is preliminary data.</text>
</comment>
<evidence type="ECO:0000256" key="1">
    <source>
        <dbReference type="SAM" id="MobiDB-lite"/>
    </source>
</evidence>
<dbReference type="EMBL" id="PIPY01000003">
    <property type="protein sequence ID" value="RUO62473.1"/>
    <property type="molecule type" value="Genomic_DNA"/>
</dbReference>
<dbReference type="OrthoDB" id="9877679at2"/>
<dbReference type="AlphaFoldDB" id="A0A432YNF8"/>
<dbReference type="Proteomes" id="UP000288259">
    <property type="component" value="Unassembled WGS sequence"/>
</dbReference>
<sequence length="148" mass="16186">MVLLDIGGVHQIIDEYFGVALSFGGVFDVGQHNGKFIATDAGKQIAFIQIALQPLGHMLQQGVANIMTKRVIDIAQVVKVEHDHGKYLIAIVRAKNLNFQLLLEVLSVGQLGQRVKPCLKANGMNGQSQAVLGKDKNGERRNNDRSQE</sequence>
<accession>A0A432YNF8</accession>
<evidence type="ECO:0000313" key="2">
    <source>
        <dbReference type="EMBL" id="RUO62473.1"/>
    </source>
</evidence>
<feature type="region of interest" description="Disordered" evidence="1">
    <location>
        <begin position="128"/>
        <end position="148"/>
    </location>
</feature>